<protein>
    <submittedName>
        <fullName evidence="5">LacI family transcriptional regulator</fullName>
    </submittedName>
</protein>
<dbReference type="InterPro" id="IPR000843">
    <property type="entry name" value="HTH_LacI"/>
</dbReference>
<dbReference type="EMBL" id="BSDI01000023">
    <property type="protein sequence ID" value="GLH99368.1"/>
    <property type="molecule type" value="Genomic_DNA"/>
</dbReference>
<dbReference type="Pfam" id="PF13377">
    <property type="entry name" value="Peripla_BP_3"/>
    <property type="match status" value="1"/>
</dbReference>
<dbReference type="Gene3D" id="3.40.50.2300">
    <property type="match status" value="2"/>
</dbReference>
<name>A0ABQ5QXU6_9ACTN</name>
<dbReference type="CDD" id="cd01392">
    <property type="entry name" value="HTH_LacI"/>
    <property type="match status" value="1"/>
</dbReference>
<dbReference type="PANTHER" id="PTHR30146">
    <property type="entry name" value="LACI-RELATED TRANSCRIPTIONAL REPRESSOR"/>
    <property type="match status" value="1"/>
</dbReference>
<dbReference type="InterPro" id="IPR010982">
    <property type="entry name" value="Lambda_DNA-bd_dom_sf"/>
</dbReference>
<organism evidence="5 6">
    <name type="scientific">Phytohabitans aurantiacus</name>
    <dbReference type="NCBI Taxonomy" id="3016789"/>
    <lineage>
        <taxon>Bacteria</taxon>
        <taxon>Bacillati</taxon>
        <taxon>Actinomycetota</taxon>
        <taxon>Actinomycetes</taxon>
        <taxon>Micromonosporales</taxon>
        <taxon>Micromonosporaceae</taxon>
    </lineage>
</organism>
<dbReference type="SUPFAM" id="SSF47413">
    <property type="entry name" value="lambda repressor-like DNA-binding domains"/>
    <property type="match status" value="1"/>
</dbReference>
<sequence length="349" mass="37221">MASVQESSPGRAHRPATIRQVAQAAGVSHQTVSRFLRDGGVGLRPETVQRVTEAIEELNYRPNLAARSMRTRRPNRIAVVLPVSTHLVPIRLLNGAASAVHEAGFLLDVVGLEGDAVARSARLRTLLHPDNVDGIISFAPLAESLDGIDPMSFTVPVVVDGEYDDDMRSQGLLADASCVSEILGLLAGAGHRRFFHVAGDLRWASARNRRAAYQAAVARLGLDSRGIVDGDWSVRSGFEAATEVIAGSGATAVFAANDMVAYGVVQGLVSQGLRVPEQVSVFGWDDDEIGRYLRPALSTVSVDRERQGREAALRLLAILRGETPPPALALTSLHRIVLRDSTGPPPAAS</sequence>
<dbReference type="Proteomes" id="UP001144280">
    <property type="component" value="Unassembled WGS sequence"/>
</dbReference>
<dbReference type="RefSeq" id="WP_281898977.1">
    <property type="nucleotide sequence ID" value="NZ_BSDI01000023.1"/>
</dbReference>
<dbReference type="PROSITE" id="PS50932">
    <property type="entry name" value="HTH_LACI_2"/>
    <property type="match status" value="1"/>
</dbReference>
<keyword evidence="3" id="KW-0804">Transcription</keyword>
<keyword evidence="1" id="KW-0805">Transcription regulation</keyword>
<dbReference type="SMART" id="SM00354">
    <property type="entry name" value="HTH_LACI"/>
    <property type="match status" value="1"/>
</dbReference>
<dbReference type="Gene3D" id="1.10.260.40">
    <property type="entry name" value="lambda repressor-like DNA-binding domains"/>
    <property type="match status" value="1"/>
</dbReference>
<accession>A0ABQ5QXU6</accession>
<evidence type="ECO:0000256" key="2">
    <source>
        <dbReference type="ARBA" id="ARBA00023125"/>
    </source>
</evidence>
<evidence type="ECO:0000313" key="5">
    <source>
        <dbReference type="EMBL" id="GLH99368.1"/>
    </source>
</evidence>
<dbReference type="SUPFAM" id="SSF53822">
    <property type="entry name" value="Periplasmic binding protein-like I"/>
    <property type="match status" value="1"/>
</dbReference>
<keyword evidence="6" id="KW-1185">Reference proteome</keyword>
<dbReference type="InterPro" id="IPR046335">
    <property type="entry name" value="LacI/GalR-like_sensor"/>
</dbReference>
<dbReference type="Pfam" id="PF00356">
    <property type="entry name" value="LacI"/>
    <property type="match status" value="1"/>
</dbReference>
<evidence type="ECO:0000256" key="3">
    <source>
        <dbReference type="ARBA" id="ARBA00023163"/>
    </source>
</evidence>
<reference evidence="5" key="1">
    <citation type="submission" date="2022-12" db="EMBL/GenBank/DDBJ databases">
        <title>New Phytohabitans aurantiacus sp. RD004123 nov., an actinomycete isolated from soil.</title>
        <authorList>
            <person name="Triningsih D.W."/>
            <person name="Harunari E."/>
            <person name="Igarashi Y."/>
        </authorList>
    </citation>
    <scope>NUCLEOTIDE SEQUENCE</scope>
    <source>
        <strain evidence="5">RD004123</strain>
    </source>
</reference>
<evidence type="ECO:0000313" key="6">
    <source>
        <dbReference type="Proteomes" id="UP001144280"/>
    </source>
</evidence>
<proteinExistence type="predicted"/>
<evidence type="ECO:0000256" key="1">
    <source>
        <dbReference type="ARBA" id="ARBA00023015"/>
    </source>
</evidence>
<feature type="domain" description="HTH lacI-type" evidence="4">
    <location>
        <begin position="16"/>
        <end position="71"/>
    </location>
</feature>
<dbReference type="PANTHER" id="PTHR30146:SF153">
    <property type="entry name" value="LACTOSE OPERON REPRESSOR"/>
    <property type="match status" value="1"/>
</dbReference>
<dbReference type="InterPro" id="IPR028082">
    <property type="entry name" value="Peripla_BP_I"/>
</dbReference>
<gene>
    <name evidence="5" type="ORF">Pa4123_46440</name>
</gene>
<evidence type="ECO:0000259" key="4">
    <source>
        <dbReference type="PROSITE" id="PS50932"/>
    </source>
</evidence>
<comment type="caution">
    <text evidence="5">The sequence shown here is derived from an EMBL/GenBank/DDBJ whole genome shotgun (WGS) entry which is preliminary data.</text>
</comment>
<keyword evidence="2" id="KW-0238">DNA-binding</keyword>